<dbReference type="Pfam" id="PF01171">
    <property type="entry name" value="ATP_bind_3"/>
    <property type="match status" value="1"/>
</dbReference>
<evidence type="ECO:0000256" key="3">
    <source>
        <dbReference type="ARBA" id="ARBA00022598"/>
    </source>
</evidence>
<evidence type="ECO:0000259" key="9">
    <source>
        <dbReference type="SMART" id="SM00977"/>
    </source>
</evidence>
<dbReference type="NCBIfam" id="TIGR02432">
    <property type="entry name" value="lysidine_TilS_N"/>
    <property type="match status" value="1"/>
</dbReference>
<keyword evidence="5 8" id="KW-0547">Nucleotide-binding</keyword>
<dbReference type="InterPro" id="IPR012094">
    <property type="entry name" value="tRNA_Ile_lys_synt"/>
</dbReference>
<dbReference type="EMBL" id="FXSZ01000001">
    <property type="protein sequence ID" value="SMO37566.1"/>
    <property type="molecule type" value="Genomic_DNA"/>
</dbReference>
<dbReference type="SMART" id="SM00977">
    <property type="entry name" value="TilS_C"/>
    <property type="match status" value="1"/>
</dbReference>
<evidence type="ECO:0000256" key="6">
    <source>
        <dbReference type="ARBA" id="ARBA00022840"/>
    </source>
</evidence>
<dbReference type="AlphaFoldDB" id="A0A521AS03"/>
<comment type="domain">
    <text evidence="8">The N-terminal region contains the highly conserved SGGXDS motif, predicted to be a P-loop motif involved in ATP binding.</text>
</comment>
<keyword evidence="11" id="KW-1185">Reference proteome</keyword>
<dbReference type="EC" id="6.3.4.19" evidence="8"/>
<evidence type="ECO:0000256" key="4">
    <source>
        <dbReference type="ARBA" id="ARBA00022694"/>
    </source>
</evidence>
<gene>
    <name evidence="8" type="primary">tilS</name>
    <name evidence="10" type="ORF">SAMN06265350_101351</name>
</gene>
<dbReference type="GO" id="GO:0006400">
    <property type="term" value="P:tRNA modification"/>
    <property type="evidence" value="ECO:0007669"/>
    <property type="project" value="UniProtKB-UniRule"/>
</dbReference>
<keyword evidence="4 8" id="KW-0819">tRNA processing</keyword>
<dbReference type="Gene3D" id="3.40.50.620">
    <property type="entry name" value="HUPs"/>
    <property type="match status" value="1"/>
</dbReference>
<dbReference type="PANTHER" id="PTHR43033">
    <property type="entry name" value="TRNA(ILE)-LYSIDINE SYNTHASE-RELATED"/>
    <property type="match status" value="1"/>
</dbReference>
<dbReference type="HAMAP" id="MF_01161">
    <property type="entry name" value="tRNA_Ile_lys_synt"/>
    <property type="match status" value="1"/>
</dbReference>
<dbReference type="InterPro" id="IPR014729">
    <property type="entry name" value="Rossmann-like_a/b/a_fold"/>
</dbReference>
<dbReference type="CDD" id="cd01992">
    <property type="entry name" value="TilS_N"/>
    <property type="match status" value="1"/>
</dbReference>
<dbReference type="NCBIfam" id="TIGR02433">
    <property type="entry name" value="lysidine_TilS_C"/>
    <property type="match status" value="1"/>
</dbReference>
<dbReference type="GO" id="GO:0005737">
    <property type="term" value="C:cytoplasm"/>
    <property type="evidence" value="ECO:0007669"/>
    <property type="project" value="UniProtKB-SubCell"/>
</dbReference>
<dbReference type="InterPro" id="IPR012795">
    <property type="entry name" value="tRNA_Ile_lys_synt_N"/>
</dbReference>
<dbReference type="PANTHER" id="PTHR43033:SF1">
    <property type="entry name" value="TRNA(ILE)-LYSIDINE SYNTHASE-RELATED"/>
    <property type="match status" value="1"/>
</dbReference>
<comment type="similarity">
    <text evidence="8">Belongs to the tRNA(Ile)-lysidine synthase family.</text>
</comment>
<dbReference type="InterPro" id="IPR012796">
    <property type="entry name" value="Lysidine-tRNA-synth_C"/>
</dbReference>
<evidence type="ECO:0000313" key="11">
    <source>
        <dbReference type="Proteomes" id="UP000315971"/>
    </source>
</evidence>
<dbReference type="Proteomes" id="UP000315971">
    <property type="component" value="Unassembled WGS sequence"/>
</dbReference>
<feature type="binding site" evidence="8">
    <location>
        <begin position="32"/>
        <end position="37"/>
    </location>
    <ligand>
        <name>ATP</name>
        <dbReference type="ChEBI" id="CHEBI:30616"/>
    </ligand>
</feature>
<keyword evidence="6 8" id="KW-0067">ATP-binding</keyword>
<comment type="catalytic activity">
    <reaction evidence="7 8">
        <text>cytidine(34) in tRNA(Ile2) + L-lysine + ATP = lysidine(34) in tRNA(Ile2) + AMP + diphosphate + H(+)</text>
        <dbReference type="Rhea" id="RHEA:43744"/>
        <dbReference type="Rhea" id="RHEA-COMP:10625"/>
        <dbReference type="Rhea" id="RHEA-COMP:10670"/>
        <dbReference type="ChEBI" id="CHEBI:15378"/>
        <dbReference type="ChEBI" id="CHEBI:30616"/>
        <dbReference type="ChEBI" id="CHEBI:32551"/>
        <dbReference type="ChEBI" id="CHEBI:33019"/>
        <dbReference type="ChEBI" id="CHEBI:82748"/>
        <dbReference type="ChEBI" id="CHEBI:83665"/>
        <dbReference type="ChEBI" id="CHEBI:456215"/>
        <dbReference type="EC" id="6.3.4.19"/>
    </reaction>
</comment>
<dbReference type="Pfam" id="PF11734">
    <property type="entry name" value="TilS_C"/>
    <property type="match status" value="1"/>
</dbReference>
<organism evidence="10 11">
    <name type="scientific">Solitalea koreensis</name>
    <dbReference type="NCBI Taxonomy" id="543615"/>
    <lineage>
        <taxon>Bacteria</taxon>
        <taxon>Pseudomonadati</taxon>
        <taxon>Bacteroidota</taxon>
        <taxon>Sphingobacteriia</taxon>
        <taxon>Sphingobacteriales</taxon>
        <taxon>Sphingobacteriaceae</taxon>
        <taxon>Solitalea</taxon>
    </lineage>
</organism>
<dbReference type="InterPro" id="IPR011063">
    <property type="entry name" value="TilS/TtcA_N"/>
</dbReference>
<dbReference type="RefSeq" id="WP_142600928.1">
    <property type="nucleotide sequence ID" value="NZ_FXSZ01000001.1"/>
</dbReference>
<evidence type="ECO:0000256" key="5">
    <source>
        <dbReference type="ARBA" id="ARBA00022741"/>
    </source>
</evidence>
<comment type="function">
    <text evidence="8">Ligates lysine onto the cytidine present at position 34 of the AUA codon-specific tRNA(Ile) that contains the anticodon CAU, in an ATP-dependent manner. Cytidine is converted to lysidine, thus changing the amino acid specificity of the tRNA from methionine to isoleucine.</text>
</comment>
<dbReference type="SUPFAM" id="SSF56037">
    <property type="entry name" value="PheT/TilS domain"/>
    <property type="match status" value="1"/>
</dbReference>
<feature type="domain" description="Lysidine-tRNA(Ile) synthetase C-terminal" evidence="9">
    <location>
        <begin position="361"/>
        <end position="433"/>
    </location>
</feature>
<proteinExistence type="inferred from homology"/>
<dbReference type="OrthoDB" id="9807403at2"/>
<keyword evidence="2 8" id="KW-0963">Cytoplasm</keyword>
<evidence type="ECO:0000256" key="2">
    <source>
        <dbReference type="ARBA" id="ARBA00022490"/>
    </source>
</evidence>
<protein>
    <recommendedName>
        <fullName evidence="8">tRNA(Ile)-lysidine synthase</fullName>
        <ecNumber evidence="8">6.3.4.19</ecNumber>
    </recommendedName>
    <alternativeName>
        <fullName evidence="8">tRNA(Ile)-2-lysyl-cytidine synthase</fullName>
    </alternativeName>
    <alternativeName>
        <fullName evidence="8">tRNA(Ile)-lysidine synthetase</fullName>
    </alternativeName>
</protein>
<evidence type="ECO:0000313" key="10">
    <source>
        <dbReference type="EMBL" id="SMO37566.1"/>
    </source>
</evidence>
<name>A0A521AS03_9SPHI</name>
<evidence type="ECO:0000256" key="8">
    <source>
        <dbReference type="HAMAP-Rule" id="MF_01161"/>
    </source>
</evidence>
<reference evidence="10 11" key="1">
    <citation type="submission" date="2017-05" db="EMBL/GenBank/DDBJ databases">
        <authorList>
            <person name="Varghese N."/>
            <person name="Submissions S."/>
        </authorList>
    </citation>
    <scope>NUCLEOTIDE SEQUENCE [LARGE SCALE GENOMIC DNA]</scope>
    <source>
        <strain evidence="10 11">DSM 21342</strain>
    </source>
</reference>
<dbReference type="SUPFAM" id="SSF52402">
    <property type="entry name" value="Adenine nucleotide alpha hydrolases-like"/>
    <property type="match status" value="1"/>
</dbReference>
<accession>A0A521AS03</accession>
<dbReference type="GO" id="GO:0005524">
    <property type="term" value="F:ATP binding"/>
    <property type="evidence" value="ECO:0007669"/>
    <property type="project" value="UniProtKB-UniRule"/>
</dbReference>
<comment type="subcellular location">
    <subcellularLocation>
        <location evidence="1 8">Cytoplasm</location>
    </subcellularLocation>
</comment>
<dbReference type="GO" id="GO:0032267">
    <property type="term" value="F:tRNA(Ile)-lysidine synthase activity"/>
    <property type="evidence" value="ECO:0007669"/>
    <property type="project" value="UniProtKB-EC"/>
</dbReference>
<evidence type="ECO:0000256" key="1">
    <source>
        <dbReference type="ARBA" id="ARBA00004496"/>
    </source>
</evidence>
<evidence type="ECO:0000256" key="7">
    <source>
        <dbReference type="ARBA" id="ARBA00048539"/>
    </source>
</evidence>
<sequence>MTAIATYLPKFNEFNEKHSLFNASDRILLAVSGGMDSMIMVSFFKEAGVDFGIAHCNFSLRGEEADLDEAFVQKLATDLNVPYYVKKFDTLGFAATNKLSTQMAARELRYHWFEDLLKLQNYSYVATAHHKNDMVETMLINLVRGTGIAGLHGILPKRKNTLRPLLFLTREEIAKIAKTDKIEFREDSSNSSNKYLRNKLRHEVIPVLQEINPDLEESFMTTAENVRAAETLLELYLQDQKSELFTSHGVDQHINISKLKEHSKPTQLLYELLKPYDFLFSQVEELIQAFNGQPGKQFFSPSYKLIKDRNDLIISPLKKEDEETLNMNTLFTARIETNKSFGIPYSKTIGCFDFDKLVFPLNVRYWQAGDTFVPLGLARKKKLSDFLIDLKLSRSKKEKVKVVLSGDEIIWVAGQRISDKFKITDDTKTIYILTMNELDF</sequence>
<keyword evidence="3 8" id="KW-0436">Ligase</keyword>